<proteinExistence type="predicted"/>
<dbReference type="Proteomes" id="UP001213799">
    <property type="component" value="Unassembled WGS sequence"/>
</dbReference>
<evidence type="ECO:0000313" key="3">
    <source>
        <dbReference type="Proteomes" id="UP001213799"/>
    </source>
</evidence>
<dbReference type="EMBL" id="JAQJAE010000002">
    <property type="protein sequence ID" value="KAJ5607078.1"/>
    <property type="molecule type" value="Genomic_DNA"/>
</dbReference>
<feature type="region of interest" description="Disordered" evidence="1">
    <location>
        <begin position="412"/>
        <end position="438"/>
    </location>
</feature>
<accession>A0AAD6H5K9</accession>
<gene>
    <name evidence="2" type="ORF">N7537_003697</name>
</gene>
<organism evidence="2 3">
    <name type="scientific">Penicillium hordei</name>
    <dbReference type="NCBI Taxonomy" id="40994"/>
    <lineage>
        <taxon>Eukaryota</taxon>
        <taxon>Fungi</taxon>
        <taxon>Dikarya</taxon>
        <taxon>Ascomycota</taxon>
        <taxon>Pezizomycotina</taxon>
        <taxon>Eurotiomycetes</taxon>
        <taxon>Eurotiomycetidae</taxon>
        <taxon>Eurotiales</taxon>
        <taxon>Aspergillaceae</taxon>
        <taxon>Penicillium</taxon>
    </lineage>
</organism>
<reference evidence="2" key="1">
    <citation type="journal article" date="2023" name="IMA Fungus">
        <title>Comparative genomic study of the Penicillium genus elucidates a diverse pangenome and 15 lateral gene transfer events.</title>
        <authorList>
            <person name="Petersen C."/>
            <person name="Sorensen T."/>
            <person name="Nielsen M.R."/>
            <person name="Sondergaard T.E."/>
            <person name="Sorensen J.L."/>
            <person name="Fitzpatrick D.A."/>
            <person name="Frisvad J.C."/>
            <person name="Nielsen K.L."/>
        </authorList>
    </citation>
    <scope>NUCLEOTIDE SEQUENCE</scope>
    <source>
        <strain evidence="2">IBT 12815</strain>
    </source>
</reference>
<reference evidence="2" key="2">
    <citation type="submission" date="2023-01" db="EMBL/GenBank/DDBJ databases">
        <authorList>
            <person name="Petersen C."/>
        </authorList>
    </citation>
    <scope>NUCLEOTIDE SEQUENCE</scope>
    <source>
        <strain evidence="2">IBT 12815</strain>
    </source>
</reference>
<dbReference type="AlphaFoldDB" id="A0AAD6H5K9"/>
<name>A0AAD6H5K9_9EURO</name>
<keyword evidence="3" id="KW-1185">Reference proteome</keyword>
<dbReference type="RefSeq" id="XP_056754503.1">
    <property type="nucleotide sequence ID" value="XM_056894755.1"/>
</dbReference>
<dbReference type="PROSITE" id="PS51257">
    <property type="entry name" value="PROKAR_LIPOPROTEIN"/>
    <property type="match status" value="1"/>
</dbReference>
<dbReference type="GeneID" id="81584997"/>
<evidence type="ECO:0000256" key="1">
    <source>
        <dbReference type="SAM" id="MobiDB-lite"/>
    </source>
</evidence>
<protein>
    <submittedName>
        <fullName evidence="2">Uncharacterized protein</fullName>
    </submittedName>
</protein>
<feature type="compositionally biased region" description="Polar residues" evidence="1">
    <location>
        <begin position="419"/>
        <end position="434"/>
    </location>
</feature>
<comment type="caution">
    <text evidence="2">The sequence shown here is derived from an EMBL/GenBank/DDBJ whole genome shotgun (WGS) entry which is preliminary data.</text>
</comment>
<evidence type="ECO:0000313" key="2">
    <source>
        <dbReference type="EMBL" id="KAJ5607078.1"/>
    </source>
</evidence>
<sequence length="715" mass="79874">MCKHTYHHYPSCGHISNWSLISCQEYTNKLRLAGPERSASCTQITSSHDLLLPTQPSMCVQCESEWAENFSRNDQIQPSNYYRSIEGIDSRQIIEVNARMLSDPIHDDRDTSSTDHSDNGQVFLGAAVDNSGNGDADSAGHSDNGQIYSRAVVGESEEDCGSLACSDKSSRTAFKFSRTNTSSPVVAGDLDSFISTIVRTSPDYLAHSGHEKDNAETETLDIEDAVCVSPSDTSSYDTDSSGSSLCGSSLIRYNILKLRIDEYLEKRQRQREVDTDHKQHDTKTSSVDMNIYLADVVDPYVALKDTPPADPVGNPEADHHSCDEPTLDIDIVQQRIEATILKRIEENNEKEARQVAISKLLDTALLKKDRYDRRERNAELGIEEDPHLWDTESLDRMWQAKDYTTVTTADASIPVPPRTCTSPQTKQVSPTSNPAPQPQKHLYMGSMFASEEQAYQRGLREVRPYGNYSGESEGFMLALSIDDANRQGLLDPIHVRGCCTERRADFHLYYGAMQAPSEVEAEKRWLEDIRRIPGENGNFYGLLRADDLQHARAMGLTDISHPWGCCKDGLFAMPERVRHRYTGFMCAISLEEVGHMGLCDAEPVPGECGEYYGGTYYGYLEAYCELDAFQMGLKEPEHDWDCCVKAEVADVSITEAGQYTYYGYMYAGSEEEVVDRGLEDVLLVPGFDIKYSGNLRADSEAQAKALGLFEPSRIK</sequence>